<feature type="domain" description="Protein kinase" evidence="7">
    <location>
        <begin position="196"/>
        <end position="597"/>
    </location>
</feature>
<dbReference type="Proteomes" id="UP001521222">
    <property type="component" value="Unassembled WGS sequence"/>
</dbReference>
<proteinExistence type="predicted"/>
<evidence type="ECO:0000256" key="2">
    <source>
        <dbReference type="ARBA" id="ARBA00022679"/>
    </source>
</evidence>
<keyword evidence="3" id="KW-0547">Nucleotide-binding</keyword>
<gene>
    <name evidence="8" type="ORF">SLS59_005347</name>
</gene>
<dbReference type="Gene3D" id="1.10.510.10">
    <property type="entry name" value="Transferase(Phosphotransferase) domain 1"/>
    <property type="match status" value="1"/>
</dbReference>
<evidence type="ECO:0000313" key="8">
    <source>
        <dbReference type="EMBL" id="KAL1601195.1"/>
    </source>
</evidence>
<dbReference type="SMART" id="SM00220">
    <property type="entry name" value="S_TKc"/>
    <property type="match status" value="1"/>
</dbReference>
<dbReference type="PANTHER" id="PTHR43671">
    <property type="entry name" value="SERINE/THREONINE-PROTEIN KINASE NEK"/>
    <property type="match status" value="1"/>
</dbReference>
<protein>
    <recommendedName>
        <fullName evidence="1">non-specific serine/threonine protein kinase</fullName>
        <ecNumber evidence="1">2.7.11.1</ecNumber>
    </recommendedName>
</protein>
<comment type="caution">
    <text evidence="8">The sequence shown here is derived from an EMBL/GenBank/DDBJ whole genome shotgun (WGS) entry which is preliminary data.</text>
</comment>
<dbReference type="EMBL" id="JAKIXB020000016">
    <property type="protein sequence ID" value="KAL1601195.1"/>
    <property type="molecule type" value="Genomic_DNA"/>
</dbReference>
<evidence type="ECO:0000256" key="5">
    <source>
        <dbReference type="ARBA" id="ARBA00022840"/>
    </source>
</evidence>
<evidence type="ECO:0000256" key="3">
    <source>
        <dbReference type="ARBA" id="ARBA00022741"/>
    </source>
</evidence>
<dbReference type="EC" id="2.7.11.1" evidence="1"/>
<organism evidence="8 9">
    <name type="scientific">Nothophoma quercina</name>
    <dbReference type="NCBI Taxonomy" id="749835"/>
    <lineage>
        <taxon>Eukaryota</taxon>
        <taxon>Fungi</taxon>
        <taxon>Dikarya</taxon>
        <taxon>Ascomycota</taxon>
        <taxon>Pezizomycotina</taxon>
        <taxon>Dothideomycetes</taxon>
        <taxon>Pleosporomycetidae</taxon>
        <taxon>Pleosporales</taxon>
        <taxon>Pleosporineae</taxon>
        <taxon>Didymellaceae</taxon>
        <taxon>Nothophoma</taxon>
    </lineage>
</organism>
<feature type="compositionally biased region" description="Low complexity" evidence="6">
    <location>
        <begin position="69"/>
        <end position="92"/>
    </location>
</feature>
<name>A0ABR3R9S6_9PLEO</name>
<keyword evidence="4" id="KW-0418">Kinase</keyword>
<keyword evidence="5" id="KW-0067">ATP-binding</keyword>
<dbReference type="InterPro" id="IPR050660">
    <property type="entry name" value="NEK_Ser/Thr_kinase"/>
</dbReference>
<keyword evidence="9" id="KW-1185">Reference proteome</keyword>
<dbReference type="InterPro" id="IPR000719">
    <property type="entry name" value="Prot_kinase_dom"/>
</dbReference>
<dbReference type="PANTHER" id="PTHR43671:SF13">
    <property type="entry name" value="SERINE_THREONINE-PROTEIN KINASE NEK2"/>
    <property type="match status" value="1"/>
</dbReference>
<feature type="compositionally biased region" description="Low complexity" evidence="6">
    <location>
        <begin position="114"/>
        <end position="125"/>
    </location>
</feature>
<evidence type="ECO:0000256" key="1">
    <source>
        <dbReference type="ARBA" id="ARBA00012513"/>
    </source>
</evidence>
<keyword evidence="2" id="KW-0808">Transferase</keyword>
<evidence type="ECO:0000259" key="7">
    <source>
        <dbReference type="PROSITE" id="PS50011"/>
    </source>
</evidence>
<accession>A0ABR3R9S6</accession>
<evidence type="ECO:0000256" key="4">
    <source>
        <dbReference type="ARBA" id="ARBA00022777"/>
    </source>
</evidence>
<dbReference type="PROSITE" id="PS50011">
    <property type="entry name" value="PROTEIN_KINASE_DOM"/>
    <property type="match status" value="1"/>
</dbReference>
<dbReference type="InterPro" id="IPR011009">
    <property type="entry name" value="Kinase-like_dom_sf"/>
</dbReference>
<dbReference type="SUPFAM" id="SSF56112">
    <property type="entry name" value="Protein kinase-like (PK-like)"/>
    <property type="match status" value="1"/>
</dbReference>
<evidence type="ECO:0000256" key="6">
    <source>
        <dbReference type="SAM" id="MobiDB-lite"/>
    </source>
</evidence>
<evidence type="ECO:0000313" key="9">
    <source>
        <dbReference type="Proteomes" id="UP001521222"/>
    </source>
</evidence>
<feature type="region of interest" description="Disordered" evidence="6">
    <location>
        <begin position="52"/>
        <end position="128"/>
    </location>
</feature>
<reference evidence="8 9" key="1">
    <citation type="submission" date="2024-02" db="EMBL/GenBank/DDBJ databases">
        <title>De novo assembly and annotation of 12 fungi associated with fruit tree decline syndrome in Ontario, Canada.</title>
        <authorList>
            <person name="Sulman M."/>
            <person name="Ellouze W."/>
            <person name="Ilyukhin E."/>
        </authorList>
    </citation>
    <scope>NUCLEOTIDE SEQUENCE [LARGE SCALE GENOMIC DNA]</scope>
    <source>
        <strain evidence="8 9">M97-236</strain>
    </source>
</reference>
<sequence length="639" mass="73374">MVRKALYKQARSYYENAYRERMKIDRSTWIAATEAKRDECETLRRDRSPVNTFTADASKIPEDPKQTYDPAPADTLAAPAGPAGPTPGVTVPEGDHGATAPADIGPVPDTDVGAARAPPAADDTAQGPVIPTGAQAAVAQGSIHVNTTTFNYMPAPSQLHSQLPDIVERKLNPKNKRTLLDAGLADPEREQEGKRWRGTYFLGSGATGNCSLWVQTDEYDNIDRRFAVRDVATLAPRHWVDPVNWRDRLPREIAIMRRLEKQRGHHHNIHRYFGHRIDMYKRRYRIYTEVCDLNNVASALEWYSRPWRRRRHMFKWQQWVDVQPEILEAKRNQGGYSPGTVADDVRETKTEILEKIQRAEGSVYRGKDFNEMSDIEDWYQDDLPNDVPLVIPEAFLWHVFDQLVDAALILHRGAEPLIGENKWKEIVHKDMHTGNIFMKPKAEGVFGVEFEEERKDSQRKRFATIKKSEEHFADYQTQAGSIWTKFTSATDIWGIGSIMWNLVMNLPHDTDYIAPFYDDADSHNGVNEFRRLNNGQSYTAKNLDDFFLTGDKPFEASAQYSKELKLTIKKCLRYHPRDRIKVQKLKEITAKHRQEYMTQEDESDLIVRVDRRLEGFQVGKVYDPTLVQEDGEGDEANEE</sequence>